<organism evidence="6 7">
    <name type="scientific">Coraliomargarita algicola</name>
    <dbReference type="NCBI Taxonomy" id="3092156"/>
    <lineage>
        <taxon>Bacteria</taxon>
        <taxon>Pseudomonadati</taxon>
        <taxon>Verrucomicrobiota</taxon>
        <taxon>Opitutia</taxon>
        <taxon>Puniceicoccales</taxon>
        <taxon>Coraliomargaritaceae</taxon>
        <taxon>Coraliomargarita</taxon>
    </lineage>
</organism>
<keyword evidence="2 5" id="KW-1133">Transmembrane helix</keyword>
<name>A0ABZ0RJX8_9BACT</name>
<feature type="transmembrane region" description="Helical" evidence="5">
    <location>
        <begin position="87"/>
        <end position="107"/>
    </location>
</feature>
<feature type="transmembrane region" description="Helical" evidence="5">
    <location>
        <begin position="185"/>
        <end position="205"/>
    </location>
</feature>
<evidence type="ECO:0000313" key="7">
    <source>
        <dbReference type="Proteomes" id="UP001324993"/>
    </source>
</evidence>
<feature type="transmembrane region" description="Helical" evidence="5">
    <location>
        <begin position="155"/>
        <end position="173"/>
    </location>
</feature>
<feature type="transmembrane region" description="Helical" evidence="5">
    <location>
        <begin position="113"/>
        <end position="134"/>
    </location>
</feature>
<evidence type="ECO:0000256" key="3">
    <source>
        <dbReference type="ARBA" id="ARBA00023136"/>
    </source>
</evidence>
<feature type="transmembrane region" description="Helical" evidence="5">
    <location>
        <begin position="266"/>
        <end position="289"/>
    </location>
</feature>
<evidence type="ECO:0000256" key="2">
    <source>
        <dbReference type="ARBA" id="ARBA00022989"/>
    </source>
</evidence>
<keyword evidence="7" id="KW-1185">Reference proteome</keyword>
<dbReference type="PANTHER" id="PTHR23526:SF2">
    <property type="entry name" value="MAJOR FACILITATOR SUPERFAMILY (MFS) PROFILE DOMAIN-CONTAINING PROTEIN"/>
    <property type="match status" value="1"/>
</dbReference>
<dbReference type="Proteomes" id="UP001324993">
    <property type="component" value="Chromosome"/>
</dbReference>
<accession>A0ABZ0RJX8</accession>
<dbReference type="InterPro" id="IPR052528">
    <property type="entry name" value="Sugar_transport-like"/>
</dbReference>
<dbReference type="EMBL" id="CP138858">
    <property type="protein sequence ID" value="WPJ95778.1"/>
    <property type="molecule type" value="Genomic_DNA"/>
</dbReference>
<evidence type="ECO:0000256" key="4">
    <source>
        <dbReference type="SAM" id="MobiDB-lite"/>
    </source>
</evidence>
<feature type="transmembrane region" description="Helical" evidence="5">
    <location>
        <begin position="367"/>
        <end position="394"/>
    </location>
</feature>
<sequence length="527" mass="56804">MAWYTPTHHLSDSERAKGLKYLFYDGLCSHAMALLVTGAFLPGMALALGANNFVIGLLASLAPMAQMAQIPAILAVEKIGKRKLLTVIFAVASRLSLVAAALTPLYAPEGSRVFLFTFFMIAFFVGGAFAGCSWNSWMKDIVPAQSMGRYLASRLAAATALGAVLSLIAGFSVDGLTTLIGEASYAYAMIFMGAAMFGLYGARLLTHVPEPQMPKPEAGSNFFRSLMAPIKDHNFRRLLFFSSAWSFTVIMSGAFFTVYMLNRIGIPMSGIIMLAVLSQITNIYFFKVWGAIADRYSNKSVLAVSVPLFIFILLLYPFTTLPERHSLTIPLLIVIHIVGGISTAGFNLCAANIALRLAPHGKATAYLGTNAFFAGLAATIAPIVGGLIGSFFAIKEISIKIFYSADTALPGGAVAIPALNLRGIDFVFCIAALTGLYAWHRLSLIDEAGTVSEAEIRDQVFASVRNTLQRTSGLNMGMRRMTAFPYEMLRRTGKSTRATLYRATHSGRSPTQESSIQSDAKDGPPLP</sequence>
<gene>
    <name evidence="6" type="ORF">SH580_20365</name>
</gene>
<feature type="transmembrane region" description="Helical" evidence="5">
    <location>
        <begin position="238"/>
        <end position="260"/>
    </location>
</feature>
<dbReference type="InterPro" id="IPR011701">
    <property type="entry name" value="MFS"/>
</dbReference>
<dbReference type="Gene3D" id="1.20.1250.20">
    <property type="entry name" value="MFS general substrate transporter like domains"/>
    <property type="match status" value="1"/>
</dbReference>
<feature type="transmembrane region" description="Helical" evidence="5">
    <location>
        <begin position="53"/>
        <end position="75"/>
    </location>
</feature>
<proteinExistence type="predicted"/>
<feature type="compositionally biased region" description="Polar residues" evidence="4">
    <location>
        <begin position="506"/>
        <end position="518"/>
    </location>
</feature>
<feature type="transmembrane region" description="Helical" evidence="5">
    <location>
        <begin position="21"/>
        <end position="41"/>
    </location>
</feature>
<evidence type="ECO:0000256" key="5">
    <source>
        <dbReference type="SAM" id="Phobius"/>
    </source>
</evidence>
<keyword evidence="1 5" id="KW-0812">Transmembrane</keyword>
<keyword evidence="3 5" id="KW-0472">Membrane</keyword>
<evidence type="ECO:0000313" key="6">
    <source>
        <dbReference type="EMBL" id="WPJ95778.1"/>
    </source>
</evidence>
<protein>
    <submittedName>
        <fullName evidence="6">MFS transporter</fullName>
    </submittedName>
</protein>
<dbReference type="RefSeq" id="WP_319832655.1">
    <property type="nucleotide sequence ID" value="NZ_CP138858.1"/>
</dbReference>
<dbReference type="PANTHER" id="PTHR23526">
    <property type="entry name" value="INTEGRAL MEMBRANE TRANSPORT PROTEIN-RELATED"/>
    <property type="match status" value="1"/>
</dbReference>
<feature type="transmembrane region" description="Helical" evidence="5">
    <location>
        <begin position="301"/>
        <end position="319"/>
    </location>
</feature>
<dbReference type="InterPro" id="IPR036259">
    <property type="entry name" value="MFS_trans_sf"/>
</dbReference>
<dbReference type="Pfam" id="PF07690">
    <property type="entry name" value="MFS_1"/>
    <property type="match status" value="1"/>
</dbReference>
<dbReference type="SUPFAM" id="SSF103473">
    <property type="entry name" value="MFS general substrate transporter"/>
    <property type="match status" value="1"/>
</dbReference>
<feature type="region of interest" description="Disordered" evidence="4">
    <location>
        <begin position="503"/>
        <end position="527"/>
    </location>
</feature>
<feature type="transmembrane region" description="Helical" evidence="5">
    <location>
        <begin position="331"/>
        <end position="355"/>
    </location>
</feature>
<evidence type="ECO:0000256" key="1">
    <source>
        <dbReference type="ARBA" id="ARBA00022692"/>
    </source>
</evidence>
<reference evidence="6 7" key="1">
    <citation type="submission" date="2023-11" db="EMBL/GenBank/DDBJ databases">
        <title>Coraliomargarita sp. nov., isolated from marine algae.</title>
        <authorList>
            <person name="Lee J.K."/>
            <person name="Baek J.H."/>
            <person name="Kim J.M."/>
            <person name="Choi D.G."/>
            <person name="Jeon C.O."/>
        </authorList>
    </citation>
    <scope>NUCLEOTIDE SEQUENCE [LARGE SCALE GENOMIC DNA]</scope>
    <source>
        <strain evidence="6 7">J2-16</strain>
    </source>
</reference>